<proteinExistence type="predicted"/>
<keyword evidence="5" id="KW-1185">Reference proteome</keyword>
<dbReference type="InterPro" id="IPR051257">
    <property type="entry name" value="Diverse_CBS-Domain"/>
</dbReference>
<dbReference type="Proteomes" id="UP000248198">
    <property type="component" value="Unassembled WGS sequence"/>
</dbReference>
<keyword evidence="1 2" id="KW-0129">CBS domain</keyword>
<dbReference type="PANTHER" id="PTHR43080">
    <property type="entry name" value="CBS DOMAIN-CONTAINING PROTEIN CBSX3, MITOCHONDRIAL"/>
    <property type="match status" value="1"/>
</dbReference>
<protein>
    <submittedName>
        <fullName evidence="4">CBS domain protein</fullName>
    </submittedName>
</protein>
<name>A0A318UBG4_9SPHI</name>
<dbReference type="OrthoDB" id="9802114at2"/>
<evidence type="ECO:0000256" key="1">
    <source>
        <dbReference type="ARBA" id="ARBA00023122"/>
    </source>
</evidence>
<reference evidence="4 5" key="1">
    <citation type="submission" date="2018-06" db="EMBL/GenBank/DDBJ databases">
        <title>Genomic Encyclopedia of Archaeal and Bacterial Type Strains, Phase II (KMG-II): from individual species to whole genera.</title>
        <authorList>
            <person name="Goeker M."/>
        </authorList>
    </citation>
    <scope>NUCLEOTIDE SEQUENCE [LARGE SCALE GENOMIC DNA]</scope>
    <source>
        <strain evidence="4 5">DSM 27372</strain>
    </source>
</reference>
<dbReference type="AlphaFoldDB" id="A0A318UBG4"/>
<accession>A0A318UBG4</accession>
<dbReference type="Pfam" id="PF00571">
    <property type="entry name" value="CBS"/>
    <property type="match status" value="2"/>
</dbReference>
<dbReference type="Gene3D" id="3.10.580.10">
    <property type="entry name" value="CBS-domain"/>
    <property type="match status" value="1"/>
</dbReference>
<evidence type="ECO:0000313" key="5">
    <source>
        <dbReference type="Proteomes" id="UP000248198"/>
    </source>
</evidence>
<dbReference type="EMBL" id="QKLU01000005">
    <property type="protein sequence ID" value="PYF72750.1"/>
    <property type="molecule type" value="Genomic_DNA"/>
</dbReference>
<sequence length="143" mass="16018">MKTVQQLLSTKSKEIFAVTAAISVLDALKVMMEKNISALLIMDQDQHLLGIFTERDYARKIILHGKSSLDTQISEVMTANPVTVKVTDSIEDCMMRMTEMHIRHLPAVENGKLIGMVSIGDVVKFIIEDQKHTINALESYINS</sequence>
<feature type="domain" description="CBS" evidence="3">
    <location>
        <begin position="11"/>
        <end position="68"/>
    </location>
</feature>
<gene>
    <name evidence="4" type="ORF">B0O44_105120</name>
</gene>
<dbReference type="RefSeq" id="WP_110832234.1">
    <property type="nucleotide sequence ID" value="NZ_QKLU01000005.1"/>
</dbReference>
<dbReference type="SMART" id="SM00116">
    <property type="entry name" value="CBS"/>
    <property type="match status" value="2"/>
</dbReference>
<dbReference type="InterPro" id="IPR046342">
    <property type="entry name" value="CBS_dom_sf"/>
</dbReference>
<dbReference type="InterPro" id="IPR044725">
    <property type="entry name" value="CBSX3_CBS_dom"/>
</dbReference>
<comment type="caution">
    <text evidence="4">The sequence shown here is derived from an EMBL/GenBank/DDBJ whole genome shotgun (WGS) entry which is preliminary data.</text>
</comment>
<dbReference type="InterPro" id="IPR000644">
    <property type="entry name" value="CBS_dom"/>
</dbReference>
<organism evidence="4 5">
    <name type="scientific">Pedobacter nutrimenti</name>
    <dbReference type="NCBI Taxonomy" id="1241337"/>
    <lineage>
        <taxon>Bacteria</taxon>
        <taxon>Pseudomonadati</taxon>
        <taxon>Bacteroidota</taxon>
        <taxon>Sphingobacteriia</taxon>
        <taxon>Sphingobacteriales</taxon>
        <taxon>Sphingobacteriaceae</taxon>
        <taxon>Pedobacter</taxon>
    </lineage>
</organism>
<evidence type="ECO:0000256" key="2">
    <source>
        <dbReference type="PROSITE-ProRule" id="PRU00703"/>
    </source>
</evidence>
<dbReference type="SUPFAM" id="SSF54631">
    <property type="entry name" value="CBS-domain pair"/>
    <property type="match status" value="1"/>
</dbReference>
<dbReference type="PANTHER" id="PTHR43080:SF2">
    <property type="entry name" value="CBS DOMAIN-CONTAINING PROTEIN"/>
    <property type="match status" value="1"/>
</dbReference>
<evidence type="ECO:0000259" key="3">
    <source>
        <dbReference type="PROSITE" id="PS51371"/>
    </source>
</evidence>
<evidence type="ECO:0000313" key="4">
    <source>
        <dbReference type="EMBL" id="PYF72750.1"/>
    </source>
</evidence>
<dbReference type="CDD" id="cd04623">
    <property type="entry name" value="CBS_pair_bac_euk"/>
    <property type="match status" value="1"/>
</dbReference>
<feature type="domain" description="CBS" evidence="3">
    <location>
        <begin position="77"/>
        <end position="134"/>
    </location>
</feature>
<dbReference type="PROSITE" id="PS51371">
    <property type="entry name" value="CBS"/>
    <property type="match status" value="2"/>
</dbReference>